<dbReference type="EMBL" id="CADEPI010000020">
    <property type="protein sequence ID" value="CAB3365473.1"/>
    <property type="molecule type" value="Genomic_DNA"/>
</dbReference>
<keyword evidence="2" id="KW-1185">Reference proteome</keyword>
<reference evidence="1 2" key="1">
    <citation type="submission" date="2020-04" db="EMBL/GenBank/DDBJ databases">
        <authorList>
            <person name="Alioto T."/>
            <person name="Alioto T."/>
            <person name="Gomez Garrido J."/>
        </authorList>
    </citation>
    <scope>NUCLEOTIDE SEQUENCE [LARGE SCALE GENOMIC DNA]</scope>
</reference>
<gene>
    <name evidence="1" type="ORF">CLODIP_2_CD06183</name>
</gene>
<dbReference type="AlphaFoldDB" id="A0A8S1C896"/>
<accession>A0A8S1C896</accession>
<evidence type="ECO:0000313" key="2">
    <source>
        <dbReference type="Proteomes" id="UP000494165"/>
    </source>
</evidence>
<protein>
    <submittedName>
        <fullName evidence="1">Uncharacterized protein</fullName>
    </submittedName>
</protein>
<comment type="caution">
    <text evidence="1">The sequence shown here is derived from an EMBL/GenBank/DDBJ whole genome shotgun (WGS) entry which is preliminary data.</text>
</comment>
<dbReference type="Proteomes" id="UP000494165">
    <property type="component" value="Unassembled WGS sequence"/>
</dbReference>
<organism evidence="1 2">
    <name type="scientific">Cloeon dipterum</name>
    <dbReference type="NCBI Taxonomy" id="197152"/>
    <lineage>
        <taxon>Eukaryota</taxon>
        <taxon>Metazoa</taxon>
        <taxon>Ecdysozoa</taxon>
        <taxon>Arthropoda</taxon>
        <taxon>Hexapoda</taxon>
        <taxon>Insecta</taxon>
        <taxon>Pterygota</taxon>
        <taxon>Palaeoptera</taxon>
        <taxon>Ephemeroptera</taxon>
        <taxon>Pisciforma</taxon>
        <taxon>Baetidae</taxon>
        <taxon>Cloeon</taxon>
    </lineage>
</organism>
<name>A0A8S1C896_9INSE</name>
<evidence type="ECO:0000313" key="1">
    <source>
        <dbReference type="EMBL" id="CAB3365473.1"/>
    </source>
</evidence>
<sequence length="57" mass="6220">MNSLAPLLVPLGSQAVLSPLSSINRNEEQAPTSLNLFGFYSPNYENIVNSILVKMQV</sequence>
<proteinExistence type="predicted"/>